<organism evidence="2 3">
    <name type="scientific">Sphaerobolus stellatus (strain SS14)</name>
    <dbReference type="NCBI Taxonomy" id="990650"/>
    <lineage>
        <taxon>Eukaryota</taxon>
        <taxon>Fungi</taxon>
        <taxon>Dikarya</taxon>
        <taxon>Basidiomycota</taxon>
        <taxon>Agaricomycotina</taxon>
        <taxon>Agaricomycetes</taxon>
        <taxon>Phallomycetidae</taxon>
        <taxon>Geastrales</taxon>
        <taxon>Sphaerobolaceae</taxon>
        <taxon>Sphaerobolus</taxon>
    </lineage>
</organism>
<dbReference type="Gene3D" id="3.40.250.10">
    <property type="entry name" value="Rhodanese-like domain"/>
    <property type="match status" value="1"/>
</dbReference>
<dbReference type="Pfam" id="PF00581">
    <property type="entry name" value="Rhodanese"/>
    <property type="match status" value="1"/>
</dbReference>
<dbReference type="InterPro" id="IPR036873">
    <property type="entry name" value="Rhodanese-like_dom_sf"/>
</dbReference>
<dbReference type="InterPro" id="IPR001763">
    <property type="entry name" value="Rhodanese-like_dom"/>
</dbReference>
<dbReference type="EMBL" id="KN837670">
    <property type="protein sequence ID" value="KIJ23452.1"/>
    <property type="molecule type" value="Genomic_DNA"/>
</dbReference>
<dbReference type="PROSITE" id="PS50206">
    <property type="entry name" value="RHODANESE_3"/>
    <property type="match status" value="1"/>
</dbReference>
<protein>
    <submittedName>
        <fullName evidence="2">Unplaced genomic scaffold SPHSTscaffold_595, whole genome shotgun sequence</fullName>
    </submittedName>
</protein>
<dbReference type="SMART" id="SM00450">
    <property type="entry name" value="RHOD"/>
    <property type="match status" value="1"/>
</dbReference>
<dbReference type="AlphaFoldDB" id="A0A0C9U316"/>
<dbReference type="HOGENOM" id="CLU_089574_2_0_1"/>
<proteinExistence type="predicted"/>
<dbReference type="Proteomes" id="UP000054279">
    <property type="component" value="Unassembled WGS sequence"/>
</dbReference>
<evidence type="ECO:0000313" key="3">
    <source>
        <dbReference type="Proteomes" id="UP000054279"/>
    </source>
</evidence>
<sequence length="156" mass="17227">MSSPPFRTMKLRSKKPTCPACGLKGQKVGQIEDIDYVAFCGGNAPDYEATGLKEGRSGHRIKPKDMQQILQKENVRIIDVRPPIEYDTPLPELVANPSSYLSDSSSQTFVVCRLGNDSQIAADALRSVASENQKIQDLIGGLRAWSRDVDPEFPVY</sequence>
<evidence type="ECO:0000313" key="2">
    <source>
        <dbReference type="EMBL" id="KIJ23452.1"/>
    </source>
</evidence>
<dbReference type="SUPFAM" id="SSF52821">
    <property type="entry name" value="Rhodanese/Cell cycle control phosphatase"/>
    <property type="match status" value="1"/>
</dbReference>
<name>A0A0C9U316_SPHS4</name>
<feature type="domain" description="Rhodanese" evidence="1">
    <location>
        <begin position="71"/>
        <end position="154"/>
    </location>
</feature>
<keyword evidence="3" id="KW-1185">Reference proteome</keyword>
<evidence type="ECO:0000259" key="1">
    <source>
        <dbReference type="PROSITE" id="PS50206"/>
    </source>
</evidence>
<reference evidence="2 3" key="1">
    <citation type="submission" date="2014-06" db="EMBL/GenBank/DDBJ databases">
        <title>Evolutionary Origins and Diversification of the Mycorrhizal Mutualists.</title>
        <authorList>
            <consortium name="DOE Joint Genome Institute"/>
            <consortium name="Mycorrhizal Genomics Consortium"/>
            <person name="Kohler A."/>
            <person name="Kuo A."/>
            <person name="Nagy L.G."/>
            <person name="Floudas D."/>
            <person name="Copeland A."/>
            <person name="Barry K.W."/>
            <person name="Cichocki N."/>
            <person name="Veneault-Fourrey C."/>
            <person name="LaButti K."/>
            <person name="Lindquist E.A."/>
            <person name="Lipzen A."/>
            <person name="Lundell T."/>
            <person name="Morin E."/>
            <person name="Murat C."/>
            <person name="Riley R."/>
            <person name="Ohm R."/>
            <person name="Sun H."/>
            <person name="Tunlid A."/>
            <person name="Henrissat B."/>
            <person name="Grigoriev I.V."/>
            <person name="Hibbett D.S."/>
            <person name="Martin F."/>
        </authorList>
    </citation>
    <scope>NUCLEOTIDE SEQUENCE [LARGE SCALE GENOMIC DNA]</scope>
    <source>
        <strain evidence="2 3">SS14</strain>
    </source>
</reference>
<accession>A0A0C9U316</accession>
<gene>
    <name evidence="2" type="ORF">M422DRAFT_56831</name>
</gene>
<dbReference type="OrthoDB" id="10261062at2759"/>